<accession>A0A268NXB3</accession>
<dbReference type="Proteomes" id="UP000216207">
    <property type="component" value="Unassembled WGS sequence"/>
</dbReference>
<dbReference type="AlphaFoldDB" id="A0A268NXB3"/>
<name>A0A268NXB3_SHOCL</name>
<comment type="caution">
    <text evidence="1">The sequence shown here is derived from an EMBL/GenBank/DDBJ whole genome shotgun (WGS) entry which is preliminary data.</text>
</comment>
<gene>
    <name evidence="1" type="ORF">CHH72_15075</name>
</gene>
<reference evidence="1 2" key="1">
    <citation type="submission" date="2017-07" db="EMBL/GenBank/DDBJ databases">
        <title>Isolation and whole genome analysis of endospore-forming bacteria from heroin.</title>
        <authorList>
            <person name="Kalinowski J."/>
            <person name="Ahrens B."/>
            <person name="Al-Dilaimi A."/>
            <person name="Winkler A."/>
            <person name="Wibberg D."/>
            <person name="Schleenbecker U."/>
            <person name="Ruckert C."/>
            <person name="Wolfel R."/>
            <person name="Grass G."/>
        </authorList>
    </citation>
    <scope>NUCLEOTIDE SEQUENCE [LARGE SCALE GENOMIC DNA]</scope>
    <source>
        <strain evidence="1 2">7539</strain>
    </source>
</reference>
<organism evidence="1 2">
    <name type="scientific">Shouchella clausii</name>
    <name type="common">Alkalihalobacillus clausii</name>
    <dbReference type="NCBI Taxonomy" id="79880"/>
    <lineage>
        <taxon>Bacteria</taxon>
        <taxon>Bacillati</taxon>
        <taxon>Bacillota</taxon>
        <taxon>Bacilli</taxon>
        <taxon>Bacillales</taxon>
        <taxon>Bacillaceae</taxon>
        <taxon>Shouchella</taxon>
    </lineage>
</organism>
<evidence type="ECO:0000313" key="2">
    <source>
        <dbReference type="Proteomes" id="UP000216207"/>
    </source>
</evidence>
<proteinExistence type="predicted"/>
<dbReference type="RefSeq" id="WP_035204465.1">
    <property type="nucleotide sequence ID" value="NZ_BOQS01000005.1"/>
</dbReference>
<sequence>MGMTIGNVGLLNMVNATEESIRDIEKIENVGLVIYAKETAPLLSKLTINNIGQTLETSYQARIVNGRLLIDSAFLEAMLEPCTFLVNGLVIVAKDVTVEQLKQAVCQIVVHGSVYAPPALKGAVNLLLKTVSGSVETYTDHLPQIETTSIQLTNSYLKALPPGQLLIVNGKLELAPDLDMALFSDRIARLTINGKALLYATQEQGFYEKASIVGKVAIVPSGFQVTTGTLRLDEHSIKRFRGSSLYTTKPLLLQKGISREQLQAAFTAIHSTSYIVCHEEIEDLVYERLDRFETDVLSYSGAFRFIEKENWQQEDVEWLEANTTIVVDDTLTITEKIAENVLNEKIGTLDLFGSVYTADAAQKALLQSKLRTPEGILVDQSNQSAKNRMGNIGELTL</sequence>
<protein>
    <submittedName>
        <fullName evidence="1">Uncharacterized protein</fullName>
    </submittedName>
</protein>
<evidence type="ECO:0000313" key="1">
    <source>
        <dbReference type="EMBL" id="PAE88163.1"/>
    </source>
</evidence>
<dbReference type="EMBL" id="NPCC01000023">
    <property type="protein sequence ID" value="PAE88163.1"/>
    <property type="molecule type" value="Genomic_DNA"/>
</dbReference>